<dbReference type="EMBL" id="CP048711">
    <property type="protein sequence ID" value="QIB64172.1"/>
    <property type="molecule type" value="Genomic_DNA"/>
</dbReference>
<dbReference type="KEGG" id="kim:G3T16_00835"/>
<organism evidence="2 3">
    <name type="scientific">Kineobactrum salinum</name>
    <dbReference type="NCBI Taxonomy" id="2708301"/>
    <lineage>
        <taxon>Bacteria</taxon>
        <taxon>Pseudomonadati</taxon>
        <taxon>Pseudomonadota</taxon>
        <taxon>Gammaproteobacteria</taxon>
        <taxon>Cellvibrionales</taxon>
        <taxon>Halieaceae</taxon>
        <taxon>Kineobactrum</taxon>
    </lineage>
</organism>
<dbReference type="AlphaFoldDB" id="A0A6C0TWH5"/>
<gene>
    <name evidence="2" type="ORF">G3T16_00835</name>
</gene>
<feature type="chain" id="PRO_5025596261" evidence="1">
    <location>
        <begin position="22"/>
        <end position="260"/>
    </location>
</feature>
<dbReference type="PANTHER" id="PTHR31270:SF1">
    <property type="entry name" value="GLUTAMINYL-PEPTIDE CYCLOTRANSFERASE"/>
    <property type="match status" value="1"/>
</dbReference>
<dbReference type="InterPro" id="IPR011044">
    <property type="entry name" value="Quino_amine_DH_bsu"/>
</dbReference>
<dbReference type="GO" id="GO:0016603">
    <property type="term" value="F:glutaminyl-peptide cyclotransferase activity"/>
    <property type="evidence" value="ECO:0007669"/>
    <property type="project" value="InterPro"/>
</dbReference>
<proteinExistence type="predicted"/>
<keyword evidence="1" id="KW-0732">Signal</keyword>
<name>A0A6C0TWH5_9GAMM</name>
<evidence type="ECO:0000313" key="3">
    <source>
        <dbReference type="Proteomes" id="UP000477680"/>
    </source>
</evidence>
<sequence length="260" mass="29796">MRQLLLPCCLLLALISHTVAALEEYSYRVLEQQPQPRDHYVQGLQIVGGMLYVSTGRYGQSRLLQYRLSDGELIQQRRLHPRLFGEGLTVLGERVYQLTWRARRMLVYRRAELQLETTFTIPGEGWGLTDNGRELIYTDGGHHLHFLDPADGRPLRSIAVTEHGLPLPRLNELEWIDGKVWANIWQRDRIVIIDPVTGEVEASIDLRGLLPLPERRPDTDVLNGIARNPADGSVWVTGKNWPWRYRIELVPKPATAAESR</sequence>
<evidence type="ECO:0000256" key="1">
    <source>
        <dbReference type="SAM" id="SignalP"/>
    </source>
</evidence>
<dbReference type="InterPro" id="IPR007788">
    <property type="entry name" value="QCT"/>
</dbReference>
<evidence type="ECO:0000313" key="2">
    <source>
        <dbReference type="EMBL" id="QIB64172.1"/>
    </source>
</evidence>
<dbReference type="Gene3D" id="2.130.10.10">
    <property type="entry name" value="YVTN repeat-like/Quinoprotein amine dehydrogenase"/>
    <property type="match status" value="1"/>
</dbReference>
<dbReference type="Proteomes" id="UP000477680">
    <property type="component" value="Chromosome"/>
</dbReference>
<keyword evidence="2" id="KW-0808">Transferase</keyword>
<dbReference type="RefSeq" id="WP_163493422.1">
    <property type="nucleotide sequence ID" value="NZ_CP048711.1"/>
</dbReference>
<dbReference type="SUPFAM" id="SSF50969">
    <property type="entry name" value="YVTN repeat-like/Quinoprotein amine dehydrogenase"/>
    <property type="match status" value="1"/>
</dbReference>
<accession>A0A6C0TWH5</accession>
<dbReference type="Pfam" id="PF05096">
    <property type="entry name" value="Glu_cyclase_2"/>
    <property type="match status" value="1"/>
</dbReference>
<protein>
    <submittedName>
        <fullName evidence="2">Glutaminyl-peptide cyclotransferase</fullName>
    </submittedName>
</protein>
<dbReference type="InterPro" id="IPR015943">
    <property type="entry name" value="WD40/YVTN_repeat-like_dom_sf"/>
</dbReference>
<reference evidence="2 3" key="1">
    <citation type="submission" date="2020-02" db="EMBL/GenBank/DDBJ databases">
        <title>Genome sequencing for Kineobactrum sp. M2.</title>
        <authorList>
            <person name="Park S.-J."/>
        </authorList>
    </citation>
    <scope>NUCLEOTIDE SEQUENCE [LARGE SCALE GENOMIC DNA]</scope>
    <source>
        <strain evidence="2 3">M2</strain>
    </source>
</reference>
<feature type="signal peptide" evidence="1">
    <location>
        <begin position="1"/>
        <end position="21"/>
    </location>
</feature>
<keyword evidence="3" id="KW-1185">Reference proteome</keyword>
<dbReference type="PANTHER" id="PTHR31270">
    <property type="entry name" value="GLUTAMINYL-PEPTIDE CYCLOTRANSFERASE"/>
    <property type="match status" value="1"/>
</dbReference>